<dbReference type="Gene3D" id="1.10.8.60">
    <property type="match status" value="1"/>
</dbReference>
<evidence type="ECO:0000256" key="4">
    <source>
        <dbReference type="ARBA" id="ARBA00022705"/>
    </source>
</evidence>
<dbReference type="RefSeq" id="WP_100334980.1">
    <property type="nucleotide sequence ID" value="NZ_PGFA01000001.1"/>
</dbReference>
<dbReference type="SUPFAM" id="SSF48019">
    <property type="entry name" value="post-AAA+ oligomerization domain-like"/>
    <property type="match status" value="1"/>
</dbReference>
<dbReference type="CDD" id="cd00009">
    <property type="entry name" value="AAA"/>
    <property type="match status" value="1"/>
</dbReference>
<feature type="domain" description="AAA+ ATPase" evidence="8">
    <location>
        <begin position="61"/>
        <end position="173"/>
    </location>
</feature>
<dbReference type="InterPro" id="IPR027417">
    <property type="entry name" value="P-loop_NTPase"/>
</dbReference>
<gene>
    <name evidence="9" type="ORF">CLV45_0671</name>
</gene>
<accession>A0A2M9BMU5</accession>
<dbReference type="GO" id="GO:0016887">
    <property type="term" value="F:ATP hydrolysis activity"/>
    <property type="evidence" value="ECO:0007669"/>
    <property type="project" value="InterPro"/>
</dbReference>
<comment type="similarity">
    <text evidence="2">Belongs to the AAA ATPase family. RarA/MGS1/WRNIP1 subfamily.</text>
</comment>
<dbReference type="OrthoDB" id="9778364at2"/>
<dbReference type="Gene3D" id="3.40.50.300">
    <property type="entry name" value="P-loop containing nucleotide triphosphate hydrolases"/>
    <property type="match status" value="1"/>
</dbReference>
<name>A0A2M9BMU5_9BACT</name>
<dbReference type="GO" id="GO:0003677">
    <property type="term" value="F:DNA binding"/>
    <property type="evidence" value="ECO:0007669"/>
    <property type="project" value="InterPro"/>
</dbReference>
<dbReference type="Gene3D" id="1.10.3710.10">
    <property type="entry name" value="DNA polymerase III clamp loader subunits, C-terminal domain"/>
    <property type="match status" value="1"/>
</dbReference>
<dbReference type="InterPro" id="IPR003593">
    <property type="entry name" value="AAA+_ATPase"/>
</dbReference>
<dbReference type="InterPro" id="IPR003959">
    <property type="entry name" value="ATPase_AAA_core"/>
</dbReference>
<dbReference type="SUPFAM" id="SSF52540">
    <property type="entry name" value="P-loop containing nucleoside triphosphate hydrolases"/>
    <property type="match status" value="1"/>
</dbReference>
<reference evidence="9 10" key="1">
    <citation type="submission" date="2017-11" db="EMBL/GenBank/DDBJ databases">
        <title>Genomic Encyclopedia of Archaeal and Bacterial Type Strains, Phase II (KMG-II): From Individual Species to Whole Genera.</title>
        <authorList>
            <person name="Goeker M."/>
        </authorList>
    </citation>
    <scope>NUCLEOTIDE SEQUENCE [LARGE SCALE GENOMIC DNA]</scope>
    <source>
        <strain evidence="9 10">DSM 11115</strain>
    </source>
</reference>
<evidence type="ECO:0000313" key="10">
    <source>
        <dbReference type="Proteomes" id="UP000228535"/>
    </source>
</evidence>
<dbReference type="FunFam" id="3.40.50.300:FF:000137">
    <property type="entry name" value="Replication-associated recombination protein A"/>
    <property type="match status" value="1"/>
</dbReference>
<dbReference type="InterPro" id="IPR008921">
    <property type="entry name" value="DNA_pol3_clamp-load_cplx_C"/>
</dbReference>
<keyword evidence="10" id="KW-1185">Reference proteome</keyword>
<evidence type="ECO:0000313" key="9">
    <source>
        <dbReference type="EMBL" id="PJJ59255.1"/>
    </source>
</evidence>
<evidence type="ECO:0000256" key="6">
    <source>
        <dbReference type="ARBA" id="ARBA00022840"/>
    </source>
</evidence>
<dbReference type="Gene3D" id="1.20.272.10">
    <property type="match status" value="1"/>
</dbReference>
<dbReference type="InterPro" id="IPR021886">
    <property type="entry name" value="MgsA_C"/>
</dbReference>
<evidence type="ECO:0000256" key="2">
    <source>
        <dbReference type="ARBA" id="ARBA00008959"/>
    </source>
</evidence>
<comment type="caution">
    <text evidence="9">The sequence shown here is derived from an EMBL/GenBank/DDBJ whole genome shotgun (WGS) entry which is preliminary data.</text>
</comment>
<dbReference type="PRINTS" id="PR00830">
    <property type="entry name" value="ENDOLAPTASE"/>
</dbReference>
<organism evidence="9 10">
    <name type="scientific">Hymenobacter chitinivorans DSM 11115</name>
    <dbReference type="NCBI Taxonomy" id="1121954"/>
    <lineage>
        <taxon>Bacteria</taxon>
        <taxon>Pseudomonadati</taxon>
        <taxon>Bacteroidota</taxon>
        <taxon>Cytophagia</taxon>
        <taxon>Cytophagales</taxon>
        <taxon>Hymenobacteraceae</taxon>
        <taxon>Hymenobacter</taxon>
    </lineage>
</organism>
<dbReference type="GO" id="GO:0000731">
    <property type="term" value="P:DNA synthesis involved in DNA repair"/>
    <property type="evidence" value="ECO:0007669"/>
    <property type="project" value="TreeGrafter"/>
</dbReference>
<feature type="region of interest" description="Disordered" evidence="7">
    <location>
        <begin position="1"/>
        <end position="35"/>
    </location>
</feature>
<proteinExistence type="inferred from homology"/>
<dbReference type="GO" id="GO:0008047">
    <property type="term" value="F:enzyme activator activity"/>
    <property type="evidence" value="ECO:0007669"/>
    <property type="project" value="TreeGrafter"/>
</dbReference>
<dbReference type="Pfam" id="PF16193">
    <property type="entry name" value="AAA_assoc_2"/>
    <property type="match status" value="1"/>
</dbReference>
<dbReference type="AlphaFoldDB" id="A0A2M9BMU5"/>
<evidence type="ECO:0000256" key="1">
    <source>
        <dbReference type="ARBA" id="ARBA00002393"/>
    </source>
</evidence>
<evidence type="ECO:0000256" key="5">
    <source>
        <dbReference type="ARBA" id="ARBA00022741"/>
    </source>
</evidence>
<keyword evidence="4" id="KW-0235">DNA replication</keyword>
<keyword evidence="5" id="KW-0547">Nucleotide-binding</keyword>
<comment type="function">
    <text evidence="1">DNA-dependent ATPase that plays important roles in cellular responses to stalled DNA replication processes.</text>
</comment>
<dbReference type="PANTHER" id="PTHR13779">
    <property type="entry name" value="WERNER HELICASE-INTERACTING PROTEIN 1 FAMILY MEMBER"/>
    <property type="match status" value="1"/>
</dbReference>
<dbReference type="GO" id="GO:0005524">
    <property type="term" value="F:ATP binding"/>
    <property type="evidence" value="ECO:0007669"/>
    <property type="project" value="UniProtKB-KW"/>
</dbReference>
<dbReference type="GO" id="GO:0006261">
    <property type="term" value="P:DNA-templated DNA replication"/>
    <property type="evidence" value="ECO:0007669"/>
    <property type="project" value="TreeGrafter"/>
</dbReference>
<dbReference type="Pfam" id="PF00004">
    <property type="entry name" value="AAA"/>
    <property type="match status" value="1"/>
</dbReference>
<dbReference type="EMBL" id="PGFA01000001">
    <property type="protein sequence ID" value="PJJ59255.1"/>
    <property type="molecule type" value="Genomic_DNA"/>
</dbReference>
<evidence type="ECO:0000256" key="3">
    <source>
        <dbReference type="ARBA" id="ARBA00020776"/>
    </source>
</evidence>
<dbReference type="InterPro" id="IPR051314">
    <property type="entry name" value="AAA_ATPase_RarA/MGS1/WRNIP1"/>
</dbReference>
<sequence>MATGSLFDSEPSSSAASTRPPVAANAPLAERRRPRTLDEYAGQQHLIGPEGVLRRYLNAKRLPSLILWGPPGVGKTTLAHLLAEALGQPFAALSAVNAGVKDVRDVIEKARRQRGTVLFIDEIHRFSKSQQDALLGAVEQGIVTLIGATTENPSFEVIPAVLSRAQVYVLEPLSKDVLTELVDKALAEDDILKQKKVRVAEYGALLMISGGDARKLLNLLEIVVESSRPDPATGEIVITDALVQQLAQQNLARYDKGGEMHYDVISAFIKSIRGSDPNAALYWLAVMLEGGEDVKFIARRLLILASEDVGNANPNALMLAQSCFQAVTVIGMPESDIILGQTVVYLATSPKSNASYKGIREARALVRQQGVQPVPIPLRNAPTKLMKELGYGDQYQYSHDHAGNFAYQEFLPAALSGTVFYHPGDNPAEHKMQERLRQWWGQKYGY</sequence>
<dbReference type="InterPro" id="IPR032423">
    <property type="entry name" value="AAA_assoc_2"/>
</dbReference>
<protein>
    <recommendedName>
        <fullName evidence="3">Replication-associated recombination protein A</fullName>
    </recommendedName>
</protein>
<dbReference type="Pfam" id="PF12002">
    <property type="entry name" value="MgsA_C"/>
    <property type="match status" value="1"/>
</dbReference>
<keyword evidence="6" id="KW-0067">ATP-binding</keyword>
<dbReference type="PANTHER" id="PTHR13779:SF7">
    <property type="entry name" value="ATPASE WRNIP1"/>
    <property type="match status" value="1"/>
</dbReference>
<dbReference type="SMART" id="SM00382">
    <property type="entry name" value="AAA"/>
    <property type="match status" value="1"/>
</dbReference>
<evidence type="ECO:0000256" key="7">
    <source>
        <dbReference type="SAM" id="MobiDB-lite"/>
    </source>
</evidence>
<dbReference type="CDD" id="cd18139">
    <property type="entry name" value="HLD_clamp_RarA"/>
    <property type="match status" value="1"/>
</dbReference>
<dbReference type="Proteomes" id="UP000228535">
    <property type="component" value="Unassembled WGS sequence"/>
</dbReference>
<dbReference type="GO" id="GO:0017116">
    <property type="term" value="F:single-stranded DNA helicase activity"/>
    <property type="evidence" value="ECO:0007669"/>
    <property type="project" value="TreeGrafter"/>
</dbReference>
<evidence type="ECO:0000259" key="8">
    <source>
        <dbReference type="SMART" id="SM00382"/>
    </source>
</evidence>
<dbReference type="FunFam" id="1.10.3710.10:FF:000004">
    <property type="entry name" value="Putative ATPase, AAA family"/>
    <property type="match status" value="1"/>
</dbReference>
<dbReference type="FunFam" id="1.20.272.10:FF:000001">
    <property type="entry name" value="Putative AAA family ATPase"/>
    <property type="match status" value="1"/>
</dbReference>